<accession>A0AB38VQ81</accession>
<feature type="transmembrane region" description="Helical" evidence="1">
    <location>
        <begin position="243"/>
        <end position="261"/>
    </location>
</feature>
<name>A0AB38VQ81_9CORY</name>
<reference evidence="2 3" key="1">
    <citation type="submission" date="2018-12" db="EMBL/GenBank/DDBJ databases">
        <authorList>
            <consortium name="Pathogen Informatics"/>
        </authorList>
    </citation>
    <scope>NUCLEOTIDE SEQUENCE [LARGE SCALE GENOMIC DNA]</scope>
    <source>
        <strain evidence="2 3">NCTC949</strain>
    </source>
</reference>
<organism evidence="2 3">
    <name type="scientific">Corynebacterium kutscheri</name>
    <dbReference type="NCBI Taxonomy" id="35755"/>
    <lineage>
        <taxon>Bacteria</taxon>
        <taxon>Bacillati</taxon>
        <taxon>Actinomycetota</taxon>
        <taxon>Actinomycetes</taxon>
        <taxon>Mycobacteriales</taxon>
        <taxon>Corynebacteriaceae</taxon>
        <taxon>Corynebacterium</taxon>
    </lineage>
</organism>
<feature type="transmembrane region" description="Helical" evidence="1">
    <location>
        <begin position="312"/>
        <end position="331"/>
    </location>
</feature>
<dbReference type="AlphaFoldDB" id="A0AB38VQ81"/>
<keyword evidence="1" id="KW-0812">Transmembrane</keyword>
<sequence>MNKIVGVVLDFCYRLVLIGLAVGAVVSIMFKVSAYFPELKTTLPISLQLPLLGVTLVITSIFCEKLAPLRAITTEKLLYFPHSLSTRCGLSLLSYLQVGVLGGITFLVSPMGMRLEMCAVAVFLRVLWGTKRWQLPRLIGAGRKQTALTAPFYILDSELLSGAYAQIYMHWRLLPWFPLIIRRLFRRGYLLFSLVLLFLWSAVFSFQSPVGSIFIIYVGGVILNAGLLRCTRYHGYGSDNKKTGLAILLASDLLLVGLLAVETGINYISLTIFLMLLAIFVGSIRRSRPRRTDTPNYFETGFGLFSPDLFRYYTSGFGGSSILVVASLYLYQIGV</sequence>
<dbReference type="RefSeq" id="WP_126316522.1">
    <property type="nucleotide sequence ID" value="NZ_LR134377.1"/>
</dbReference>
<protein>
    <submittedName>
        <fullName evidence="2">ABC-type transporter, permease component</fullName>
    </submittedName>
</protein>
<evidence type="ECO:0000256" key="1">
    <source>
        <dbReference type="SAM" id="Phobius"/>
    </source>
</evidence>
<keyword evidence="1" id="KW-1133">Transmembrane helix</keyword>
<dbReference type="EMBL" id="LR134377">
    <property type="protein sequence ID" value="VEH05754.1"/>
    <property type="molecule type" value="Genomic_DNA"/>
</dbReference>
<feature type="transmembrane region" description="Helical" evidence="1">
    <location>
        <begin position="212"/>
        <end position="231"/>
    </location>
</feature>
<proteinExistence type="predicted"/>
<feature type="transmembrane region" description="Helical" evidence="1">
    <location>
        <begin position="267"/>
        <end position="284"/>
    </location>
</feature>
<keyword evidence="1" id="KW-0472">Membrane</keyword>
<evidence type="ECO:0000313" key="3">
    <source>
        <dbReference type="Proteomes" id="UP000271380"/>
    </source>
</evidence>
<evidence type="ECO:0000313" key="2">
    <source>
        <dbReference type="EMBL" id="VEH05754.1"/>
    </source>
</evidence>
<feature type="transmembrane region" description="Helical" evidence="1">
    <location>
        <begin position="84"/>
        <end position="105"/>
    </location>
</feature>
<feature type="transmembrane region" description="Helical" evidence="1">
    <location>
        <begin position="188"/>
        <end position="206"/>
    </location>
</feature>
<gene>
    <name evidence="2" type="ORF">NCTC949_00773</name>
</gene>
<dbReference type="Proteomes" id="UP000271380">
    <property type="component" value="Chromosome"/>
</dbReference>
<feature type="transmembrane region" description="Helical" evidence="1">
    <location>
        <begin position="12"/>
        <end position="30"/>
    </location>
</feature>
<feature type="transmembrane region" description="Helical" evidence="1">
    <location>
        <begin position="42"/>
        <end position="63"/>
    </location>
</feature>